<evidence type="ECO:0000313" key="2">
    <source>
        <dbReference type="Proteomes" id="UP000183028"/>
    </source>
</evidence>
<name>A0A1H6SIB6_9FIRM</name>
<proteinExistence type="predicted"/>
<keyword evidence="2" id="KW-1185">Reference proteome</keyword>
<dbReference type="Proteomes" id="UP000183028">
    <property type="component" value="Unassembled WGS sequence"/>
</dbReference>
<dbReference type="RefSeq" id="WP_033162700.1">
    <property type="nucleotide sequence ID" value="NZ_FNYK01000015.1"/>
</dbReference>
<dbReference type="GeneID" id="54120102"/>
<organism evidence="1 2">
    <name type="scientific">Sharpea azabuensis</name>
    <dbReference type="NCBI Taxonomy" id="322505"/>
    <lineage>
        <taxon>Bacteria</taxon>
        <taxon>Bacillati</taxon>
        <taxon>Bacillota</taxon>
        <taxon>Erysipelotrichia</taxon>
        <taxon>Erysipelotrichales</taxon>
        <taxon>Coprobacillaceae</taxon>
        <taxon>Sharpea</taxon>
    </lineage>
</organism>
<sequence length="105" mass="12418">MIKLNYLYIEFPKKVRLISSRMGMNYYFEPSSCTFYFDPYQEAVLGYSKGMGMNGLFSLADTGVFDHIFVYLDKDNFAYYYDDNQTKHDIIGWIDLMQFEKGDNC</sequence>
<dbReference type="EMBL" id="FNYK01000015">
    <property type="protein sequence ID" value="SEI66646.1"/>
    <property type="molecule type" value="Genomic_DNA"/>
</dbReference>
<gene>
    <name evidence="1" type="ORF">SAMN04487834_101540</name>
</gene>
<evidence type="ECO:0000313" key="1">
    <source>
        <dbReference type="EMBL" id="SEI66646.1"/>
    </source>
</evidence>
<reference evidence="2" key="1">
    <citation type="submission" date="2016-10" db="EMBL/GenBank/DDBJ databases">
        <authorList>
            <person name="Varghese N."/>
        </authorList>
    </citation>
    <scope>NUCLEOTIDE SEQUENCE [LARGE SCALE GENOMIC DNA]</scope>
    <source>
        <strain evidence="2">DSM 20406</strain>
    </source>
</reference>
<dbReference type="AlphaFoldDB" id="A0A1H6SIB6"/>
<accession>A0A1H6SIB6</accession>
<protein>
    <submittedName>
        <fullName evidence="1">Uncharacterized protein</fullName>
    </submittedName>
</protein>